<dbReference type="OrthoDB" id="8117189at2"/>
<comment type="function">
    <text evidence="6">Has immunoglobulin-binding and hemagglutination properties, and can bind to mannose. Essential for virulence. May be involved in LPS biosynthesis or polysaccharide transport.</text>
</comment>
<evidence type="ECO:0000256" key="4">
    <source>
        <dbReference type="ARBA" id="ARBA00022475"/>
    </source>
</evidence>
<accession>A0A4R0PEK8</accession>
<dbReference type="Proteomes" id="UP000291301">
    <property type="component" value="Unassembled WGS sequence"/>
</dbReference>
<evidence type="ECO:0000256" key="7">
    <source>
        <dbReference type="SAM" id="MobiDB-lite"/>
    </source>
</evidence>
<organism evidence="8 9">
    <name type="scientific">Oricola cellulosilytica</name>
    <dbReference type="NCBI Taxonomy" id="1429082"/>
    <lineage>
        <taxon>Bacteria</taxon>
        <taxon>Pseudomonadati</taxon>
        <taxon>Pseudomonadota</taxon>
        <taxon>Alphaproteobacteria</taxon>
        <taxon>Hyphomicrobiales</taxon>
        <taxon>Ahrensiaceae</taxon>
        <taxon>Oricola</taxon>
    </lineage>
</organism>
<dbReference type="GO" id="GO:0030246">
    <property type="term" value="F:carbohydrate binding"/>
    <property type="evidence" value="ECO:0007669"/>
    <property type="project" value="UniProtKB-KW"/>
</dbReference>
<dbReference type="GO" id="GO:0016020">
    <property type="term" value="C:membrane"/>
    <property type="evidence" value="ECO:0007669"/>
    <property type="project" value="UniProtKB-SubCell"/>
</dbReference>
<feature type="region of interest" description="Disordered" evidence="7">
    <location>
        <begin position="38"/>
        <end position="58"/>
    </location>
</feature>
<feature type="compositionally biased region" description="Pro residues" evidence="7">
    <location>
        <begin position="45"/>
        <end position="55"/>
    </location>
</feature>
<reference evidence="8 9" key="1">
    <citation type="journal article" date="2015" name="Antonie Van Leeuwenhoek">
        <title>Oricola cellulosilytica gen. nov., sp. nov., a cellulose-degrading bacterium of the family Phyllobacteriaceae isolated from surface seashore water, and emended descriptions of Mesorhizobium loti and Phyllobacterium myrsinacearum.</title>
        <authorList>
            <person name="Hameed A."/>
            <person name="Shahina M."/>
            <person name="Lai W.A."/>
            <person name="Lin S.Y."/>
            <person name="Young L.S."/>
            <person name="Liu Y.C."/>
            <person name="Hsu Y.H."/>
            <person name="Young C.C."/>
        </authorList>
    </citation>
    <scope>NUCLEOTIDE SEQUENCE [LARGE SCALE GENOMIC DNA]</scope>
    <source>
        <strain evidence="8 9">KCTC 52183</strain>
    </source>
</reference>
<keyword evidence="4" id="KW-1003">Cell membrane</keyword>
<evidence type="ECO:0000256" key="5">
    <source>
        <dbReference type="ARBA" id="ARBA00022734"/>
    </source>
</evidence>
<dbReference type="AlphaFoldDB" id="A0A4R0PEK8"/>
<comment type="similarity">
    <text evidence="2">Belongs to the BA14k family.</text>
</comment>
<dbReference type="EMBL" id="SJST01000003">
    <property type="protein sequence ID" value="TCD14635.1"/>
    <property type="molecule type" value="Genomic_DNA"/>
</dbReference>
<proteinExistence type="inferred from homology"/>
<protein>
    <recommendedName>
        <fullName evidence="3">Lectin-like protein BA14k</fullName>
    </recommendedName>
</protein>
<evidence type="ECO:0000313" key="8">
    <source>
        <dbReference type="EMBL" id="TCD14635.1"/>
    </source>
</evidence>
<comment type="subcellular location">
    <subcellularLocation>
        <location evidence="1">Membrane</location>
        <topology evidence="1">Single-pass membrane protein</topology>
    </subcellularLocation>
</comment>
<evidence type="ECO:0000256" key="3">
    <source>
        <dbReference type="ARBA" id="ARBA00020552"/>
    </source>
</evidence>
<evidence type="ECO:0000256" key="1">
    <source>
        <dbReference type="ARBA" id="ARBA00004167"/>
    </source>
</evidence>
<evidence type="ECO:0000313" key="9">
    <source>
        <dbReference type="Proteomes" id="UP000291301"/>
    </source>
</evidence>
<evidence type="ECO:0000256" key="6">
    <source>
        <dbReference type="ARBA" id="ARBA00025321"/>
    </source>
</evidence>
<keyword evidence="4" id="KW-0472">Membrane</keyword>
<evidence type="ECO:0000256" key="2">
    <source>
        <dbReference type="ARBA" id="ARBA00010270"/>
    </source>
</evidence>
<dbReference type="InterPro" id="IPR012413">
    <property type="entry name" value="BA14K"/>
</dbReference>
<keyword evidence="9" id="KW-1185">Reference proteome</keyword>
<comment type="caution">
    <text evidence="8">The sequence shown here is derived from an EMBL/GenBank/DDBJ whole genome shotgun (WGS) entry which is preliminary data.</text>
</comment>
<name>A0A4R0PEK8_9HYPH</name>
<sequence>MPVSTVSAETILVPGIEHRVRPLRPDFCATRPTLCRPGPTVRPIAPGPGPAPAPAPRRSGGFSKDQMLGLGIVGGVIAGAAIANATRPREVIVQPQGNANAHVDWCFGRYRSYRIADNTFQPYHGPRRQCISPYI</sequence>
<keyword evidence="5" id="KW-0430">Lectin</keyword>
<dbReference type="Pfam" id="PF07886">
    <property type="entry name" value="BA14K"/>
    <property type="match status" value="1"/>
</dbReference>
<gene>
    <name evidence="8" type="ORF">E0D97_10720</name>
</gene>